<sequence length="145" mass="17347">MKLLWLKNKVTNLITKYQSNNPFELCSQLNINVIEWDLHQEINGYYKYDRRNKYIVINQKLDDEWKKTVCAHELGHAILHTRLNTPFMQQNTLFSVDKVEREANRFAAELLIPDESFRELNNIYEIASLHNVPVELVQLKREKLF</sequence>
<proteinExistence type="predicted"/>
<evidence type="ECO:0000313" key="2">
    <source>
        <dbReference type="EMBL" id="RQW75976.1"/>
    </source>
</evidence>
<evidence type="ECO:0000259" key="1">
    <source>
        <dbReference type="Pfam" id="PF06114"/>
    </source>
</evidence>
<dbReference type="Pfam" id="PF06114">
    <property type="entry name" value="Peptidase_M78"/>
    <property type="match status" value="1"/>
</dbReference>
<dbReference type="PANTHER" id="PTHR43236:SF1">
    <property type="entry name" value="BLL7220 PROTEIN"/>
    <property type="match status" value="1"/>
</dbReference>
<dbReference type="AlphaFoldDB" id="A0A3N9UVU0"/>
<keyword evidence="3" id="KW-1185">Reference proteome</keyword>
<feature type="domain" description="IrrE N-terminal-like" evidence="1">
    <location>
        <begin position="26"/>
        <end position="138"/>
    </location>
</feature>
<comment type="caution">
    <text evidence="2">The sequence shown here is derived from an EMBL/GenBank/DDBJ whole genome shotgun (WGS) entry which is preliminary data.</text>
</comment>
<dbReference type="EMBL" id="RRCT01000002">
    <property type="protein sequence ID" value="RQW75976.1"/>
    <property type="molecule type" value="Genomic_DNA"/>
</dbReference>
<reference evidence="2 3" key="1">
    <citation type="journal article" date="2013" name="J. Microbiol.">
        <title>Lysinibacillus chungkukjangi sp. nov., isolated from Chungkukjang, Korean fermented soybean food.</title>
        <authorList>
            <person name="Kim S.J."/>
            <person name="Jang Y.H."/>
            <person name="Hamada M."/>
            <person name="Ahn J.H."/>
            <person name="Weon H.Y."/>
            <person name="Suzuki K."/>
            <person name="Whang K.S."/>
            <person name="Kwon S.W."/>
        </authorList>
    </citation>
    <scope>NUCLEOTIDE SEQUENCE [LARGE SCALE GENOMIC DNA]</scope>
    <source>
        <strain evidence="2 3">MCCC 1A12701</strain>
    </source>
</reference>
<protein>
    <submittedName>
        <fullName evidence="2">ImmA/IrrE family metallo-endopeptidase</fullName>
    </submittedName>
</protein>
<dbReference type="PANTHER" id="PTHR43236">
    <property type="entry name" value="ANTITOXIN HIGA1"/>
    <property type="match status" value="1"/>
</dbReference>
<gene>
    <name evidence="2" type="ORF">EBB45_04890</name>
</gene>
<evidence type="ECO:0000313" key="3">
    <source>
        <dbReference type="Proteomes" id="UP000274033"/>
    </source>
</evidence>
<dbReference type="OrthoDB" id="9816277at2"/>
<dbReference type="InterPro" id="IPR052345">
    <property type="entry name" value="Rad_response_metalloprotease"/>
</dbReference>
<organism evidence="2 3">
    <name type="scientific">Lysinibacillus composti</name>
    <dbReference type="NCBI Taxonomy" id="720633"/>
    <lineage>
        <taxon>Bacteria</taxon>
        <taxon>Bacillati</taxon>
        <taxon>Bacillota</taxon>
        <taxon>Bacilli</taxon>
        <taxon>Bacillales</taxon>
        <taxon>Bacillaceae</taxon>
        <taxon>Lysinibacillus</taxon>
    </lineage>
</organism>
<accession>A0A3N9UVU0</accession>
<name>A0A3N9UVU0_9BACI</name>
<dbReference type="Proteomes" id="UP000274033">
    <property type="component" value="Unassembled WGS sequence"/>
</dbReference>
<dbReference type="InterPro" id="IPR010359">
    <property type="entry name" value="IrrE_HExxH"/>
</dbReference>
<dbReference type="Gene3D" id="1.10.10.2910">
    <property type="match status" value="1"/>
</dbReference>